<comment type="caution">
    <text evidence="9">The sequence shown here is derived from an EMBL/GenBank/DDBJ whole genome shotgun (WGS) entry which is preliminary data.</text>
</comment>
<evidence type="ECO:0000256" key="4">
    <source>
        <dbReference type="ARBA" id="ARBA00022729"/>
    </source>
</evidence>
<reference evidence="9 10" key="1">
    <citation type="submission" date="2024-05" db="EMBL/GenBank/DDBJ databases">
        <authorList>
            <person name="Wallberg A."/>
        </authorList>
    </citation>
    <scope>NUCLEOTIDE SEQUENCE [LARGE SCALE GENOMIC DNA]</scope>
</reference>
<evidence type="ECO:0000256" key="1">
    <source>
        <dbReference type="ARBA" id="ARBA00004613"/>
    </source>
</evidence>
<comment type="subcellular location">
    <subcellularLocation>
        <location evidence="1">Secreted</location>
    </subcellularLocation>
</comment>
<gene>
    <name evidence="9" type="ORF">MNOR_LOCUS25504</name>
</gene>
<keyword evidence="6" id="KW-1015">Disulfide bond</keyword>
<dbReference type="SMART" id="SM00209">
    <property type="entry name" value="TSP1"/>
    <property type="match status" value="2"/>
</dbReference>
<sequence>ISVQQDGQTSNNEIRNIILNVENRLDAKLADLQKKMSSHLEAEISRIIENKLKSHIRSVYELQDRFDFVDEKLELMEKSLRQVSGDLVSHLRNMSQCQDLKEDVSQNTVKAQSLRGNFTKSLENTQSTILNVLGKVDGSWGSWGQWSNCDVSCGGGVRQRRRLCDDPAPAYSGRPCIGSDSEEKHCNTDACHVHVDGSWGNWGSWSYCDVSCGGGLKRRRRLCDDPAPINSGRSCMGSDSEEDNCNAEACPVRGCSESDGFLLSPSGHCFKVLQEEHNWPSAQTRCLRDGLVLAQPEDNDAPWLQLRLQELYGEGATAYWVNGRGVFSAYYWGDGEVVPNDHPLWYPGDEEGWKREPEFTSYDGCMLLSSSPQLIQHHPGRPYCTWYCSESAAHPLCQVEN</sequence>
<evidence type="ECO:0000256" key="6">
    <source>
        <dbReference type="ARBA" id="ARBA00023157"/>
    </source>
</evidence>
<dbReference type="InterPro" id="IPR016187">
    <property type="entry name" value="CTDL_fold"/>
</dbReference>
<dbReference type="SUPFAM" id="SSF56436">
    <property type="entry name" value="C-type lectin-like"/>
    <property type="match status" value="1"/>
</dbReference>
<feature type="non-terminal residue" evidence="9">
    <location>
        <position position="1"/>
    </location>
</feature>
<dbReference type="Proteomes" id="UP001497623">
    <property type="component" value="Unassembled WGS sequence"/>
</dbReference>
<evidence type="ECO:0000256" key="2">
    <source>
        <dbReference type="ARBA" id="ARBA00022525"/>
    </source>
</evidence>
<dbReference type="InterPro" id="IPR001304">
    <property type="entry name" value="C-type_lectin-like"/>
</dbReference>
<dbReference type="CDD" id="cd00037">
    <property type="entry name" value="CLECT"/>
    <property type="match status" value="1"/>
</dbReference>
<dbReference type="InterPro" id="IPR016186">
    <property type="entry name" value="C-type_lectin-like/link_sf"/>
</dbReference>
<evidence type="ECO:0000313" key="9">
    <source>
        <dbReference type="EMBL" id="CAL4126314.1"/>
    </source>
</evidence>
<evidence type="ECO:0000259" key="8">
    <source>
        <dbReference type="PROSITE" id="PS50041"/>
    </source>
</evidence>
<dbReference type="Gene3D" id="2.20.100.10">
    <property type="entry name" value="Thrombospondin type-1 (TSP1) repeat"/>
    <property type="match status" value="2"/>
</dbReference>
<dbReference type="InterPro" id="IPR036383">
    <property type="entry name" value="TSP1_rpt_sf"/>
</dbReference>
<dbReference type="InterPro" id="IPR052065">
    <property type="entry name" value="Compl_asym_regulator"/>
</dbReference>
<evidence type="ECO:0000256" key="5">
    <source>
        <dbReference type="ARBA" id="ARBA00022737"/>
    </source>
</evidence>
<evidence type="ECO:0000256" key="3">
    <source>
        <dbReference type="ARBA" id="ARBA00022536"/>
    </source>
</evidence>
<dbReference type="GO" id="GO:0005576">
    <property type="term" value="C:extracellular region"/>
    <property type="evidence" value="ECO:0007669"/>
    <property type="project" value="UniProtKB-SubCell"/>
</dbReference>
<dbReference type="Pfam" id="PF00090">
    <property type="entry name" value="TSP_1"/>
    <property type="match status" value="2"/>
</dbReference>
<protein>
    <recommendedName>
        <fullName evidence="8">C-type lectin domain-containing protein</fullName>
    </recommendedName>
</protein>
<feature type="domain" description="C-type lectin" evidence="8">
    <location>
        <begin position="265"/>
        <end position="389"/>
    </location>
</feature>
<dbReference type="Gene3D" id="3.10.100.10">
    <property type="entry name" value="Mannose-Binding Protein A, subunit A"/>
    <property type="match status" value="1"/>
</dbReference>
<dbReference type="AlphaFoldDB" id="A0AAV2RN18"/>
<keyword evidence="4" id="KW-0732">Signal</keyword>
<dbReference type="FunFam" id="2.20.100.10:FF:000067">
    <property type="entry name" value="Hemicentin 1"/>
    <property type="match status" value="2"/>
</dbReference>
<dbReference type="PRINTS" id="PR01705">
    <property type="entry name" value="TSP1REPEAT"/>
</dbReference>
<evidence type="ECO:0000256" key="7">
    <source>
        <dbReference type="ARBA" id="ARBA00023180"/>
    </source>
</evidence>
<name>A0AAV2RN18_MEGNR</name>
<proteinExistence type="predicted"/>
<accession>A0AAV2RN18</accession>
<dbReference type="InterPro" id="IPR000884">
    <property type="entry name" value="TSP1_rpt"/>
</dbReference>
<dbReference type="EMBL" id="CAXKWB010024426">
    <property type="protein sequence ID" value="CAL4126314.1"/>
    <property type="molecule type" value="Genomic_DNA"/>
</dbReference>
<evidence type="ECO:0000313" key="10">
    <source>
        <dbReference type="Proteomes" id="UP001497623"/>
    </source>
</evidence>
<dbReference type="PANTHER" id="PTHR22906:SF21">
    <property type="entry name" value="SEMA DOMAIN-CONTAINING PROTEIN"/>
    <property type="match status" value="1"/>
</dbReference>
<keyword evidence="2" id="KW-0964">Secreted</keyword>
<keyword evidence="5" id="KW-0677">Repeat</keyword>
<dbReference type="PROSITE" id="PS50041">
    <property type="entry name" value="C_TYPE_LECTIN_2"/>
    <property type="match status" value="1"/>
</dbReference>
<keyword evidence="3" id="KW-0245">EGF-like domain</keyword>
<dbReference type="PROSITE" id="PS50092">
    <property type="entry name" value="TSP1"/>
    <property type="match status" value="2"/>
</dbReference>
<dbReference type="PANTHER" id="PTHR22906">
    <property type="entry name" value="PROPERDIN"/>
    <property type="match status" value="1"/>
</dbReference>
<keyword evidence="10" id="KW-1185">Reference proteome</keyword>
<organism evidence="9 10">
    <name type="scientific">Meganyctiphanes norvegica</name>
    <name type="common">Northern krill</name>
    <name type="synonym">Thysanopoda norvegica</name>
    <dbReference type="NCBI Taxonomy" id="48144"/>
    <lineage>
        <taxon>Eukaryota</taxon>
        <taxon>Metazoa</taxon>
        <taxon>Ecdysozoa</taxon>
        <taxon>Arthropoda</taxon>
        <taxon>Crustacea</taxon>
        <taxon>Multicrustacea</taxon>
        <taxon>Malacostraca</taxon>
        <taxon>Eumalacostraca</taxon>
        <taxon>Eucarida</taxon>
        <taxon>Euphausiacea</taxon>
        <taxon>Euphausiidae</taxon>
        <taxon>Meganyctiphanes</taxon>
    </lineage>
</organism>
<keyword evidence="7" id="KW-0325">Glycoprotein</keyword>
<dbReference type="SUPFAM" id="SSF82895">
    <property type="entry name" value="TSP-1 type 1 repeat"/>
    <property type="match status" value="2"/>
</dbReference>